<evidence type="ECO:0000313" key="2">
    <source>
        <dbReference type="Proteomes" id="UP000826271"/>
    </source>
</evidence>
<gene>
    <name evidence="1" type="ORF">BUALT_Bualt12G0080100</name>
</gene>
<proteinExistence type="predicted"/>
<protein>
    <submittedName>
        <fullName evidence="1">Uncharacterized protein</fullName>
    </submittedName>
</protein>
<dbReference type="Proteomes" id="UP000826271">
    <property type="component" value="Unassembled WGS sequence"/>
</dbReference>
<sequence length="255" mass="28471">MEQSRFPRLGLYYKTWERGVGSIAIEWNRRTTLPNAVFLSFLLPCGLVFTDAPFFCPARSLIQSPVHNPSIVSSVPVEDILHSVSIFPPSDPLSKANIVSEKTIVNTKILLLTRLQTRKGQGGNGYKNPLVELSWDCPSDDKKIAWGTVLVHMRQNINSKIFSLLLEIPSLDCGLLWEILTWLSLNYKKKKGGKEFVGSSSCGFKGVLEKGGLIDLGSWSNKRGGLANIQLRFDRCVANADWIELFPKAFVSYLP</sequence>
<comment type="caution">
    <text evidence="1">The sequence shown here is derived from an EMBL/GenBank/DDBJ whole genome shotgun (WGS) entry which is preliminary data.</text>
</comment>
<reference evidence="1" key="1">
    <citation type="submission" date="2019-10" db="EMBL/GenBank/DDBJ databases">
        <authorList>
            <person name="Zhang R."/>
            <person name="Pan Y."/>
            <person name="Wang J."/>
            <person name="Ma R."/>
            <person name="Yu S."/>
        </authorList>
    </citation>
    <scope>NUCLEOTIDE SEQUENCE</scope>
    <source>
        <strain evidence="1">LA-IB0</strain>
        <tissue evidence="1">Leaf</tissue>
    </source>
</reference>
<dbReference type="EMBL" id="WHWC01000012">
    <property type="protein sequence ID" value="KAG8372573.1"/>
    <property type="molecule type" value="Genomic_DNA"/>
</dbReference>
<name>A0AAV6WQV7_9LAMI</name>
<organism evidence="1 2">
    <name type="scientific">Buddleja alternifolia</name>
    <dbReference type="NCBI Taxonomy" id="168488"/>
    <lineage>
        <taxon>Eukaryota</taxon>
        <taxon>Viridiplantae</taxon>
        <taxon>Streptophyta</taxon>
        <taxon>Embryophyta</taxon>
        <taxon>Tracheophyta</taxon>
        <taxon>Spermatophyta</taxon>
        <taxon>Magnoliopsida</taxon>
        <taxon>eudicotyledons</taxon>
        <taxon>Gunneridae</taxon>
        <taxon>Pentapetalae</taxon>
        <taxon>asterids</taxon>
        <taxon>lamiids</taxon>
        <taxon>Lamiales</taxon>
        <taxon>Scrophulariaceae</taxon>
        <taxon>Buddlejeae</taxon>
        <taxon>Buddleja</taxon>
    </lineage>
</organism>
<dbReference type="AlphaFoldDB" id="A0AAV6WQV7"/>
<accession>A0AAV6WQV7</accession>
<keyword evidence="2" id="KW-1185">Reference proteome</keyword>
<evidence type="ECO:0000313" key="1">
    <source>
        <dbReference type="EMBL" id="KAG8372573.1"/>
    </source>
</evidence>